<dbReference type="InterPro" id="IPR049282">
    <property type="entry name" value="BVU_3817_N_sf"/>
</dbReference>
<feature type="domain" description="DUF5606" evidence="2">
    <location>
        <begin position="3"/>
        <end position="49"/>
    </location>
</feature>
<evidence type="ECO:0000256" key="1">
    <source>
        <dbReference type="SAM" id="MobiDB-lite"/>
    </source>
</evidence>
<proteinExistence type="predicted"/>
<evidence type="ECO:0000259" key="2">
    <source>
        <dbReference type="Pfam" id="PF18347"/>
    </source>
</evidence>
<feature type="domain" description="DUF6852" evidence="3">
    <location>
        <begin position="52"/>
        <end position="118"/>
    </location>
</feature>
<dbReference type="Pfam" id="PF21186">
    <property type="entry name" value="DUF6852"/>
    <property type="match status" value="1"/>
</dbReference>
<accession>A0A521AGU8</accession>
<dbReference type="RefSeq" id="WP_142600628.1">
    <property type="nucleotide sequence ID" value="NZ_FXSZ01000001.1"/>
</dbReference>
<organism evidence="4 5">
    <name type="scientific">Solitalea koreensis</name>
    <dbReference type="NCBI Taxonomy" id="543615"/>
    <lineage>
        <taxon>Bacteria</taxon>
        <taxon>Pseudomonadati</taxon>
        <taxon>Bacteroidota</taxon>
        <taxon>Sphingobacteriia</taxon>
        <taxon>Sphingobacteriales</taxon>
        <taxon>Sphingobacteriaceae</taxon>
        <taxon>Solitalea</taxon>
    </lineage>
</organism>
<dbReference type="OrthoDB" id="675198at2"/>
<feature type="compositionally biased region" description="Basic residues" evidence="1">
    <location>
        <begin position="153"/>
        <end position="163"/>
    </location>
</feature>
<dbReference type="InterPro" id="IPR041218">
    <property type="entry name" value="DUF5606"/>
</dbReference>
<sequence>MNLRGIVSVAGKPGLYKVIGQNKAGFVLESMDAARNKVVINGNARVAALREITVYGENEDLQLINIFENMSAVGTEVPDVKADNNVLKTFFAKVAPEHDGERVYVSDIKKIVSWYKILSVLPLWGEEDPDATVASESTPEAIVKEEEIEEKPKKAKKTTKKAE</sequence>
<dbReference type="AlphaFoldDB" id="A0A521AGU8"/>
<dbReference type="Pfam" id="PF18347">
    <property type="entry name" value="DUF5606"/>
    <property type="match status" value="1"/>
</dbReference>
<dbReference type="Proteomes" id="UP000315971">
    <property type="component" value="Unassembled WGS sequence"/>
</dbReference>
<dbReference type="InterPro" id="IPR049280">
    <property type="entry name" value="DUF6852"/>
</dbReference>
<feature type="region of interest" description="Disordered" evidence="1">
    <location>
        <begin position="129"/>
        <end position="163"/>
    </location>
</feature>
<dbReference type="EMBL" id="FXSZ01000001">
    <property type="protein sequence ID" value="SMO34041.1"/>
    <property type="molecule type" value="Genomic_DNA"/>
</dbReference>
<dbReference type="InterPro" id="IPR049281">
    <property type="entry name" value="BVU_3817-like_C_sf"/>
</dbReference>
<reference evidence="4 5" key="1">
    <citation type="submission" date="2017-05" db="EMBL/GenBank/DDBJ databases">
        <authorList>
            <person name="Varghese N."/>
            <person name="Submissions S."/>
        </authorList>
    </citation>
    <scope>NUCLEOTIDE SEQUENCE [LARGE SCALE GENOMIC DNA]</scope>
    <source>
        <strain evidence="4 5">DSM 21342</strain>
    </source>
</reference>
<evidence type="ECO:0000259" key="3">
    <source>
        <dbReference type="Pfam" id="PF21186"/>
    </source>
</evidence>
<name>A0A521AGU8_9SPHI</name>
<evidence type="ECO:0000313" key="5">
    <source>
        <dbReference type="Proteomes" id="UP000315971"/>
    </source>
</evidence>
<gene>
    <name evidence="4" type="ORF">SAMN06265350_101150</name>
</gene>
<evidence type="ECO:0000313" key="4">
    <source>
        <dbReference type="EMBL" id="SMO34041.1"/>
    </source>
</evidence>
<protein>
    <submittedName>
        <fullName evidence="4">Uncharacterized protein</fullName>
    </submittedName>
</protein>
<keyword evidence="5" id="KW-1185">Reference proteome</keyword>
<dbReference type="Gene3D" id="2.30.30.730">
    <property type="match status" value="1"/>
</dbReference>
<dbReference type="Gene3D" id="1.10.10.1650">
    <property type="match status" value="1"/>
</dbReference>